<organism evidence="8 9">
    <name type="scientific">Hanseniaspora opuntiae</name>
    <dbReference type="NCBI Taxonomy" id="211096"/>
    <lineage>
        <taxon>Eukaryota</taxon>
        <taxon>Fungi</taxon>
        <taxon>Dikarya</taxon>
        <taxon>Ascomycota</taxon>
        <taxon>Saccharomycotina</taxon>
        <taxon>Saccharomycetes</taxon>
        <taxon>Saccharomycodales</taxon>
        <taxon>Saccharomycodaceae</taxon>
        <taxon>Hanseniaspora</taxon>
    </lineage>
</organism>
<evidence type="ECO:0000256" key="5">
    <source>
        <dbReference type="SAM" id="MobiDB-lite"/>
    </source>
</evidence>
<keyword evidence="4" id="KW-0539">Nucleus</keyword>
<dbReference type="InterPro" id="IPR003349">
    <property type="entry name" value="JmjN"/>
</dbReference>
<dbReference type="Proteomes" id="UP000095605">
    <property type="component" value="Unassembled WGS sequence"/>
</dbReference>
<dbReference type="EMBL" id="LPNL01000001">
    <property type="protein sequence ID" value="OEJ92272.1"/>
    <property type="molecule type" value="Genomic_DNA"/>
</dbReference>
<feature type="region of interest" description="Disordered" evidence="5">
    <location>
        <begin position="166"/>
        <end position="203"/>
    </location>
</feature>
<dbReference type="SUPFAM" id="SSF51197">
    <property type="entry name" value="Clavaminate synthase-like"/>
    <property type="match status" value="1"/>
</dbReference>
<evidence type="ECO:0000256" key="2">
    <source>
        <dbReference type="ARBA" id="ARBA00022723"/>
    </source>
</evidence>
<feature type="compositionally biased region" description="Polar residues" evidence="5">
    <location>
        <begin position="184"/>
        <end position="195"/>
    </location>
</feature>
<evidence type="ECO:0000256" key="1">
    <source>
        <dbReference type="ARBA" id="ARBA00004123"/>
    </source>
</evidence>
<name>A0A1E5RZ73_9ASCO</name>
<gene>
    <name evidence="8" type="ORF">AWRI3578_g64</name>
</gene>
<evidence type="ECO:0000256" key="4">
    <source>
        <dbReference type="ARBA" id="ARBA00023242"/>
    </source>
</evidence>
<dbReference type="GO" id="GO:0005634">
    <property type="term" value="C:nucleus"/>
    <property type="evidence" value="ECO:0007669"/>
    <property type="project" value="UniProtKB-SubCell"/>
</dbReference>
<dbReference type="GO" id="GO:0006355">
    <property type="term" value="P:regulation of DNA-templated transcription"/>
    <property type="evidence" value="ECO:0007669"/>
    <property type="project" value="TreeGrafter"/>
</dbReference>
<evidence type="ECO:0000256" key="3">
    <source>
        <dbReference type="ARBA" id="ARBA00023004"/>
    </source>
</evidence>
<dbReference type="InterPro" id="IPR003347">
    <property type="entry name" value="JmjC_dom"/>
</dbReference>
<keyword evidence="8" id="KW-0489">Methyltransferase</keyword>
<dbReference type="GO" id="GO:0000785">
    <property type="term" value="C:chromatin"/>
    <property type="evidence" value="ECO:0007669"/>
    <property type="project" value="TreeGrafter"/>
</dbReference>
<dbReference type="GO" id="GO:0032259">
    <property type="term" value="P:methylation"/>
    <property type="evidence" value="ECO:0007669"/>
    <property type="project" value="UniProtKB-KW"/>
</dbReference>
<dbReference type="GO" id="GO:0008168">
    <property type="term" value="F:methyltransferase activity"/>
    <property type="evidence" value="ECO:0007669"/>
    <property type="project" value="UniProtKB-KW"/>
</dbReference>
<dbReference type="PROSITE" id="PS51184">
    <property type="entry name" value="JMJC"/>
    <property type="match status" value="1"/>
</dbReference>
<dbReference type="Gene3D" id="2.60.120.650">
    <property type="entry name" value="Cupin"/>
    <property type="match status" value="2"/>
</dbReference>
<dbReference type="PROSITE" id="PS51183">
    <property type="entry name" value="JMJN"/>
    <property type="match status" value="1"/>
</dbReference>
<dbReference type="SMART" id="SM00545">
    <property type="entry name" value="JmjN"/>
    <property type="match status" value="1"/>
</dbReference>
<dbReference type="Pfam" id="PF02373">
    <property type="entry name" value="JmjC"/>
    <property type="match status" value="1"/>
</dbReference>
<dbReference type="GO" id="GO:0034647">
    <property type="term" value="F:histone H3K4me/H3K4me2/H3K4me3 demethylase activity"/>
    <property type="evidence" value="ECO:0007669"/>
    <property type="project" value="TreeGrafter"/>
</dbReference>
<dbReference type="AlphaFoldDB" id="A0A1E5RZ73"/>
<keyword evidence="9" id="KW-1185">Reference proteome</keyword>
<dbReference type="InterPro" id="IPR011011">
    <property type="entry name" value="Znf_FYVE_PHD"/>
</dbReference>
<evidence type="ECO:0000313" key="9">
    <source>
        <dbReference type="Proteomes" id="UP000095605"/>
    </source>
</evidence>
<comment type="subcellular location">
    <subcellularLocation>
        <location evidence="1">Nucleus</location>
    </subcellularLocation>
</comment>
<keyword evidence="2" id="KW-0479">Metal-binding</keyword>
<evidence type="ECO:0000259" key="6">
    <source>
        <dbReference type="PROSITE" id="PS51183"/>
    </source>
</evidence>
<feature type="domain" description="JmjN" evidence="6">
    <location>
        <begin position="16"/>
        <end position="62"/>
    </location>
</feature>
<feature type="domain" description="JmjC" evidence="7">
    <location>
        <begin position="420"/>
        <end position="603"/>
    </location>
</feature>
<proteinExistence type="predicted"/>
<accession>A0A1E5RZ73</accession>
<dbReference type="SMART" id="SM00558">
    <property type="entry name" value="JmjC"/>
    <property type="match status" value="1"/>
</dbReference>
<keyword evidence="3" id="KW-0408">Iron</keyword>
<dbReference type="PANTHER" id="PTHR10694">
    <property type="entry name" value="LYSINE-SPECIFIC DEMETHYLASE"/>
    <property type="match status" value="1"/>
</dbReference>
<evidence type="ECO:0000313" key="8">
    <source>
        <dbReference type="EMBL" id="OEJ92272.1"/>
    </source>
</evidence>
<dbReference type="PANTHER" id="PTHR10694:SF33">
    <property type="entry name" value="LYSINE-SPECIFIC DEMETHYLASE 5"/>
    <property type="match status" value="1"/>
</dbReference>
<evidence type="ECO:0000259" key="7">
    <source>
        <dbReference type="PROSITE" id="PS51184"/>
    </source>
</evidence>
<comment type="caution">
    <text evidence="8">The sequence shown here is derived from an EMBL/GenBank/DDBJ whole genome shotgun (WGS) entry which is preliminary data.</text>
</comment>
<dbReference type="GO" id="GO:0046872">
    <property type="term" value="F:metal ion binding"/>
    <property type="evidence" value="ECO:0007669"/>
    <property type="project" value="UniProtKB-KW"/>
</dbReference>
<dbReference type="OrthoDB" id="1678912at2759"/>
<keyword evidence="8" id="KW-0808">Transferase</keyword>
<sequence length="802" mass="94050">MTKSRLNFNDIKIDKVPTVYPSLEEMMPPNNIDQFINNPEIYNLGMKYGMIKIAAPQGFRQALVNNLENKETDTNFKIKIREQVLNELELSNRSNKLFDKQLEAFDKISGVEHDFNIRTKTDDNGSEISLYDLYVKIMNTYNSQDVDDCGRFVKKPTVLGKRSINKINAEDQQNTQKKRRSSRIKNISNHSTNPSVEAYDNNGKNSDCDQSEWLVPDPKTCRFLQMPLKHGKVQPSSHALKFWKSIGSNYAEVYLTYQKHLERYITALHKYEGRKPWSSKETFKSNGISILHHISEDPVKDEPPIEETTEMVEDMCKICQRGKKLYQCEYCLETYHKSCIPYLSGKKGKLCDNCFLGNFEYGFQELEKKVSIKEFKSMCKDNVDDFDEVNDLLNIEKQFWNIVYGDERVKTYYGADVHNDTKNYISGFENQPSESIRNSFLNLMNLPNDEHTLLPLLTSITGISLPWCYFGAKFSVFGVHLEDHFTYSVNYQFSGHPKIWYCIKISDSDKFHEYIKQKYPDFIRRQKDILHQLTMTISPYDIDLHERIGIKFFKACQKPYEYIITFPKCWHFGFNLGFNHNEAVNFILPNWIPYAIEADNVYRRDGRKNVFDIYKLIQKNIVVNNNISYSEKLFEHVKRVIENIQLSVEILITEKLVDKYTPEKLDLSPYSNSYLVNEVSCDSCKKICSFAMVLVFKDYQLHDNKKTLNLNQILQYSQKVNDKSQDHDYENLDNFISNHSDNEHKALYLYCVGCYVKNHSRFKNYLTTEIVYMDDELNRSDVFVKDELYGLPVSLEPKHEVL</sequence>
<dbReference type="SUPFAM" id="SSF57903">
    <property type="entry name" value="FYVE/PHD zinc finger"/>
    <property type="match status" value="1"/>
</dbReference>
<protein>
    <submittedName>
        <fullName evidence="8">Histone demethylase JHD2</fullName>
    </submittedName>
</protein>
<reference evidence="9" key="1">
    <citation type="journal article" date="2016" name="Genome Announc.">
        <title>Genome sequences of three species of Hanseniaspora isolated from spontaneous wine fermentations.</title>
        <authorList>
            <person name="Sternes P.R."/>
            <person name="Lee D."/>
            <person name="Kutyna D.R."/>
            <person name="Borneman A.R."/>
        </authorList>
    </citation>
    <scope>NUCLEOTIDE SEQUENCE [LARGE SCALE GENOMIC DNA]</scope>
    <source>
        <strain evidence="9">AWRI3578</strain>
    </source>
</reference>